<accession>A0A8H4Q8I4</accession>
<comment type="caution">
    <text evidence="5">The sequence shown here is derived from an EMBL/GenBank/DDBJ whole genome shotgun (WGS) entry which is preliminary data.</text>
</comment>
<dbReference type="AlphaFoldDB" id="A0A8H4Q8I4"/>
<dbReference type="GO" id="GO:0043161">
    <property type="term" value="P:proteasome-mediated ubiquitin-dependent protein catabolic process"/>
    <property type="evidence" value="ECO:0007669"/>
    <property type="project" value="TreeGrafter"/>
</dbReference>
<protein>
    <submittedName>
        <fullName evidence="5">WD repeat-containing protein 26</fullName>
    </submittedName>
</protein>
<dbReference type="InterPro" id="IPR036322">
    <property type="entry name" value="WD40_repeat_dom_sf"/>
</dbReference>
<evidence type="ECO:0000256" key="1">
    <source>
        <dbReference type="ARBA" id="ARBA00022574"/>
    </source>
</evidence>
<dbReference type="InterPro" id="IPR051350">
    <property type="entry name" value="WD_repeat-ST_regulator"/>
</dbReference>
<dbReference type="InterPro" id="IPR001680">
    <property type="entry name" value="WD40_rpt"/>
</dbReference>
<dbReference type="OrthoDB" id="361494at2759"/>
<evidence type="ECO:0000256" key="3">
    <source>
        <dbReference type="PROSITE-ProRule" id="PRU00221"/>
    </source>
</evidence>
<dbReference type="SUPFAM" id="SSF50978">
    <property type="entry name" value="WD40 repeat-like"/>
    <property type="match status" value="1"/>
</dbReference>
<dbReference type="PROSITE" id="PS50082">
    <property type="entry name" value="WD_REPEATS_2"/>
    <property type="match status" value="1"/>
</dbReference>
<dbReference type="PANTHER" id="PTHR22838">
    <property type="entry name" value="WD REPEAT PROTEIN 26-RELATED"/>
    <property type="match status" value="1"/>
</dbReference>
<dbReference type="Proteomes" id="UP000562929">
    <property type="component" value="Unassembled WGS sequence"/>
</dbReference>
<dbReference type="GO" id="GO:0034657">
    <property type="term" value="C:GID complex"/>
    <property type="evidence" value="ECO:0007669"/>
    <property type="project" value="TreeGrafter"/>
</dbReference>
<evidence type="ECO:0000313" key="5">
    <source>
        <dbReference type="EMBL" id="KAF4589722.1"/>
    </source>
</evidence>
<dbReference type="PANTHER" id="PTHR22838:SF0">
    <property type="entry name" value="WD REPEAT-CONTAINING PROTEIN 26"/>
    <property type="match status" value="1"/>
</dbReference>
<evidence type="ECO:0000256" key="4">
    <source>
        <dbReference type="SAM" id="MobiDB-lite"/>
    </source>
</evidence>
<feature type="region of interest" description="Disordered" evidence="4">
    <location>
        <begin position="78"/>
        <end position="97"/>
    </location>
</feature>
<dbReference type="PROSITE" id="PS50294">
    <property type="entry name" value="WD_REPEATS_REGION"/>
    <property type="match status" value="1"/>
</dbReference>
<dbReference type="Gene3D" id="2.130.10.10">
    <property type="entry name" value="YVTN repeat-like/Quinoprotein amine dehydrogenase"/>
    <property type="match status" value="1"/>
</dbReference>
<dbReference type="SMART" id="SM00320">
    <property type="entry name" value="WD40"/>
    <property type="match status" value="1"/>
</dbReference>
<evidence type="ECO:0000256" key="2">
    <source>
        <dbReference type="ARBA" id="ARBA00022737"/>
    </source>
</evidence>
<dbReference type="Pfam" id="PF00400">
    <property type="entry name" value="WD40"/>
    <property type="match status" value="1"/>
</dbReference>
<keyword evidence="2" id="KW-0677">Repeat</keyword>
<feature type="repeat" description="WD" evidence="3">
    <location>
        <begin position="36"/>
        <end position="68"/>
    </location>
</feature>
<keyword evidence="6" id="KW-1185">Reference proteome</keyword>
<reference evidence="5 6" key="1">
    <citation type="journal article" date="2020" name="G3 (Bethesda)">
        <title>Genetic Underpinnings of Host Manipulation by Ophiocordyceps as Revealed by Comparative Transcriptomics.</title>
        <authorList>
            <person name="Will I."/>
            <person name="Das B."/>
            <person name="Trinh T."/>
            <person name="Brachmann A."/>
            <person name="Ohm R.A."/>
            <person name="de Bekker C."/>
        </authorList>
    </citation>
    <scope>NUCLEOTIDE SEQUENCE [LARGE SCALE GENOMIC DNA]</scope>
    <source>
        <strain evidence="5 6">EC05</strain>
    </source>
</reference>
<feature type="compositionally biased region" description="Polar residues" evidence="4">
    <location>
        <begin position="88"/>
        <end position="97"/>
    </location>
</feature>
<dbReference type="EMBL" id="JAACLJ010000003">
    <property type="protein sequence ID" value="KAF4589722.1"/>
    <property type="molecule type" value="Genomic_DNA"/>
</dbReference>
<proteinExistence type="predicted"/>
<keyword evidence="1 3" id="KW-0853">WD repeat</keyword>
<dbReference type="InterPro" id="IPR015943">
    <property type="entry name" value="WD40/YVTN_repeat-like_dom_sf"/>
</dbReference>
<gene>
    <name evidence="5" type="ORF">GQ602_003611</name>
</gene>
<organism evidence="5 6">
    <name type="scientific">Ophiocordyceps camponoti-floridani</name>
    <dbReference type="NCBI Taxonomy" id="2030778"/>
    <lineage>
        <taxon>Eukaryota</taxon>
        <taxon>Fungi</taxon>
        <taxon>Dikarya</taxon>
        <taxon>Ascomycota</taxon>
        <taxon>Pezizomycotina</taxon>
        <taxon>Sordariomycetes</taxon>
        <taxon>Hypocreomycetidae</taxon>
        <taxon>Hypocreales</taxon>
        <taxon>Ophiocordycipitaceae</taxon>
        <taxon>Ophiocordyceps</taxon>
    </lineage>
</organism>
<evidence type="ECO:0000313" key="6">
    <source>
        <dbReference type="Proteomes" id="UP000562929"/>
    </source>
</evidence>
<sequence length="97" mass="10623">MRSALGGPQETFIASGSDRGHVVIWHKNTGIVVNRLAGHAGDCNAVRWNPVDTWMLASGGDDGTVKIWTTKEKAHEVRSRYLSRSDGEQSCAQDEEL</sequence>
<feature type="compositionally biased region" description="Basic and acidic residues" evidence="4">
    <location>
        <begin position="78"/>
        <end position="87"/>
    </location>
</feature>
<name>A0A8H4Q8I4_9HYPO</name>